<dbReference type="RefSeq" id="WP_272099017.1">
    <property type="nucleotide sequence ID" value="NZ_JAQNDK010000003.1"/>
</dbReference>
<gene>
    <name evidence="1" type="ORF">POL72_28520</name>
</gene>
<comment type="caution">
    <text evidence="1">The sequence shown here is derived from an EMBL/GenBank/DDBJ whole genome shotgun (WGS) entry which is preliminary data.</text>
</comment>
<accession>A0ABT5C5M1</accession>
<dbReference type="Proteomes" id="UP001217485">
    <property type="component" value="Unassembled WGS sequence"/>
</dbReference>
<protein>
    <recommendedName>
        <fullName evidence="3">Secreted protein</fullName>
    </recommendedName>
</protein>
<evidence type="ECO:0000313" key="2">
    <source>
        <dbReference type="Proteomes" id="UP001217485"/>
    </source>
</evidence>
<reference evidence="1 2" key="1">
    <citation type="submission" date="2023-01" db="EMBL/GenBank/DDBJ databases">
        <title>Minimal conservation of predation-associated metabolite biosynthetic gene clusters underscores biosynthetic potential of Myxococcota including descriptions for ten novel species: Archangium lansinium sp. nov., Myxococcus landrumus sp. nov., Nannocystis bai.</title>
        <authorList>
            <person name="Ahearne A."/>
            <person name="Stevens C."/>
            <person name="Dowd S."/>
        </authorList>
    </citation>
    <scope>NUCLEOTIDE SEQUENCE [LARGE SCALE GENOMIC DNA]</scope>
    <source>
        <strain evidence="1 2">WIWO2</strain>
    </source>
</reference>
<evidence type="ECO:0000313" key="1">
    <source>
        <dbReference type="EMBL" id="MDC0681718.1"/>
    </source>
</evidence>
<dbReference type="EMBL" id="JAQNDK010000003">
    <property type="protein sequence ID" value="MDC0681718.1"/>
    <property type="molecule type" value="Genomic_DNA"/>
</dbReference>
<sequence>MNRANFAPPFISRAPSTRCSSTPWQLFMRALSGLVVFSVTALTSAQEQRPPEKFYWDGLYFSGIVQTKLPHLARLGSTYDGGTAPGAVHTVMVSFGQTASPTQELNIGYFIGVGVGKENMSTIEDKKLGIHATYEAGPFRASAATSFQLYQVIGAVLPMFTTTLRPQATLVRTTHVDLFLGGDVYSRNLNAQLGFTCGLRFRDIRIFDRSMDGLLSITEMNAWTSVPPHGTLWVAYVESRLGIVVDLEPDEGDKGEERDRIREYGQL</sequence>
<proteinExistence type="predicted"/>
<evidence type="ECO:0008006" key="3">
    <source>
        <dbReference type="Google" id="ProtNLM"/>
    </source>
</evidence>
<keyword evidence="2" id="KW-1185">Reference proteome</keyword>
<name>A0ABT5C5M1_9BACT</name>
<organism evidence="1 2">
    <name type="scientific">Sorangium atrum</name>
    <dbReference type="NCBI Taxonomy" id="2995308"/>
    <lineage>
        <taxon>Bacteria</taxon>
        <taxon>Pseudomonadati</taxon>
        <taxon>Myxococcota</taxon>
        <taxon>Polyangia</taxon>
        <taxon>Polyangiales</taxon>
        <taxon>Polyangiaceae</taxon>
        <taxon>Sorangium</taxon>
    </lineage>
</organism>